<keyword evidence="9 15" id="KW-0540">Nuclease</keyword>
<keyword evidence="11 15" id="KW-0255">Endonuclease</keyword>
<comment type="subunit">
    <text evidence="4 15">Homodimer.</text>
</comment>
<evidence type="ECO:0000256" key="3">
    <source>
        <dbReference type="ARBA" id="ARBA00010183"/>
    </source>
</evidence>
<dbReference type="FunFam" id="1.10.1520.10:FF:000001">
    <property type="entry name" value="Ribonuclease 3"/>
    <property type="match status" value="1"/>
</dbReference>
<keyword evidence="8 15" id="KW-0819">tRNA processing</keyword>
<dbReference type="GO" id="GO:0046872">
    <property type="term" value="F:metal ion binding"/>
    <property type="evidence" value="ECO:0007669"/>
    <property type="project" value="UniProtKB-KW"/>
</dbReference>
<reference evidence="19" key="1">
    <citation type="submission" date="2021-04" db="EMBL/GenBank/DDBJ databases">
        <title>Draft genome sequence of Xylanibacillus composti strain K13.</title>
        <authorList>
            <person name="Uke A."/>
            <person name="Chhe C."/>
            <person name="Baramee S."/>
            <person name="Kosugi A."/>
        </authorList>
    </citation>
    <scope>NUCLEOTIDE SEQUENCE</scope>
    <source>
        <strain evidence="19">K13</strain>
    </source>
</reference>
<dbReference type="Pfam" id="PF00035">
    <property type="entry name" value="dsrm"/>
    <property type="match status" value="1"/>
</dbReference>
<dbReference type="PROSITE" id="PS50142">
    <property type="entry name" value="RNASE_3_2"/>
    <property type="match status" value="1"/>
</dbReference>
<feature type="binding site" evidence="15">
    <location>
        <position position="50"/>
    </location>
    <ligand>
        <name>Mg(2+)</name>
        <dbReference type="ChEBI" id="CHEBI:18420"/>
    </ligand>
</feature>
<evidence type="ECO:0000313" key="19">
    <source>
        <dbReference type="EMBL" id="GIQ68678.1"/>
    </source>
</evidence>
<dbReference type="GO" id="GO:0006364">
    <property type="term" value="P:rRNA processing"/>
    <property type="evidence" value="ECO:0007669"/>
    <property type="project" value="UniProtKB-UniRule"/>
</dbReference>
<comment type="cofactor">
    <cofactor evidence="15">
        <name>Mg(2+)</name>
        <dbReference type="ChEBI" id="CHEBI:18420"/>
    </cofactor>
</comment>
<dbReference type="SUPFAM" id="SSF69065">
    <property type="entry name" value="RNase III domain-like"/>
    <property type="match status" value="1"/>
</dbReference>
<evidence type="ECO:0000256" key="5">
    <source>
        <dbReference type="ARBA" id="ARBA00022490"/>
    </source>
</evidence>
<feature type="active site" evidence="15">
    <location>
        <position position="126"/>
    </location>
</feature>
<comment type="function">
    <text evidence="15">Digests double-stranded RNA. Involved in the processing of primary rRNA transcript to yield the immediate precursors to the large and small rRNAs (23S and 16S). Processes some mRNAs, and tRNAs when they are encoded in the rRNA operon. Processes pre-crRNA and tracrRNA of type II CRISPR loci if present in the organism.</text>
</comment>
<dbReference type="EC" id="3.1.26.3" evidence="15"/>
<feature type="binding site" evidence="15">
    <location>
        <position position="123"/>
    </location>
    <ligand>
        <name>Mg(2+)</name>
        <dbReference type="ChEBI" id="CHEBI:18420"/>
    </ligand>
</feature>
<gene>
    <name evidence="15 19" type="primary">rnc</name>
    <name evidence="19" type="ORF">XYCOK13_15020</name>
</gene>
<keyword evidence="10 15" id="KW-0479">Metal-binding</keyword>
<dbReference type="Pfam" id="PF14622">
    <property type="entry name" value="Ribonucleas_3_3"/>
    <property type="match status" value="1"/>
</dbReference>
<evidence type="ECO:0000259" key="17">
    <source>
        <dbReference type="PROSITE" id="PS50137"/>
    </source>
</evidence>
<dbReference type="InterPro" id="IPR011907">
    <property type="entry name" value="RNase_III"/>
</dbReference>
<dbReference type="InterPro" id="IPR014720">
    <property type="entry name" value="dsRBD_dom"/>
</dbReference>
<feature type="region of interest" description="Disordered" evidence="16">
    <location>
        <begin position="207"/>
        <end position="232"/>
    </location>
</feature>
<keyword evidence="5 15" id="KW-0963">Cytoplasm</keyword>
<feature type="binding site" evidence="15">
    <location>
        <position position="126"/>
    </location>
    <ligand>
        <name>Mg(2+)</name>
        <dbReference type="ChEBI" id="CHEBI:18420"/>
    </ligand>
</feature>
<keyword evidence="14 15" id="KW-0694">RNA-binding</keyword>
<evidence type="ECO:0000256" key="8">
    <source>
        <dbReference type="ARBA" id="ARBA00022694"/>
    </source>
</evidence>
<dbReference type="PANTHER" id="PTHR11207:SF0">
    <property type="entry name" value="RIBONUCLEASE 3"/>
    <property type="match status" value="1"/>
</dbReference>
<evidence type="ECO:0000256" key="12">
    <source>
        <dbReference type="ARBA" id="ARBA00022801"/>
    </source>
</evidence>
<evidence type="ECO:0000256" key="15">
    <source>
        <dbReference type="HAMAP-Rule" id="MF_00104"/>
    </source>
</evidence>
<dbReference type="InterPro" id="IPR036389">
    <property type="entry name" value="RNase_III_sf"/>
</dbReference>
<dbReference type="GO" id="GO:0004525">
    <property type="term" value="F:ribonuclease III activity"/>
    <property type="evidence" value="ECO:0007669"/>
    <property type="project" value="UniProtKB-UniRule"/>
</dbReference>
<dbReference type="HAMAP" id="MF_00104">
    <property type="entry name" value="RNase_III"/>
    <property type="match status" value="1"/>
</dbReference>
<evidence type="ECO:0000313" key="20">
    <source>
        <dbReference type="Proteomes" id="UP000677918"/>
    </source>
</evidence>
<comment type="similarity">
    <text evidence="3">Belongs to the ribonuclease III family.</text>
</comment>
<keyword evidence="12 15" id="KW-0378">Hydrolase</keyword>
<organism evidence="19 20">
    <name type="scientific">Xylanibacillus composti</name>
    <dbReference type="NCBI Taxonomy" id="1572762"/>
    <lineage>
        <taxon>Bacteria</taxon>
        <taxon>Bacillati</taxon>
        <taxon>Bacillota</taxon>
        <taxon>Bacilli</taxon>
        <taxon>Bacillales</taxon>
        <taxon>Paenibacillaceae</taxon>
        <taxon>Xylanibacillus</taxon>
    </lineage>
</organism>
<comment type="catalytic activity">
    <reaction evidence="1 15">
        <text>Endonucleolytic cleavage to 5'-phosphomonoester.</text>
        <dbReference type="EC" id="3.1.26.3"/>
    </reaction>
</comment>
<dbReference type="NCBIfam" id="TIGR02191">
    <property type="entry name" value="RNaseIII"/>
    <property type="match status" value="1"/>
</dbReference>
<evidence type="ECO:0000256" key="13">
    <source>
        <dbReference type="ARBA" id="ARBA00022842"/>
    </source>
</evidence>
<dbReference type="Gene3D" id="3.30.160.20">
    <property type="match status" value="1"/>
</dbReference>
<dbReference type="PROSITE" id="PS00517">
    <property type="entry name" value="RNASE_3_1"/>
    <property type="match status" value="1"/>
</dbReference>
<dbReference type="GO" id="GO:0005737">
    <property type="term" value="C:cytoplasm"/>
    <property type="evidence" value="ECO:0007669"/>
    <property type="project" value="UniProtKB-SubCell"/>
</dbReference>
<dbReference type="Proteomes" id="UP000677918">
    <property type="component" value="Unassembled WGS sequence"/>
</dbReference>
<dbReference type="PANTHER" id="PTHR11207">
    <property type="entry name" value="RIBONUCLEASE III"/>
    <property type="match status" value="1"/>
</dbReference>
<dbReference type="EMBL" id="BOVK01000016">
    <property type="protein sequence ID" value="GIQ68678.1"/>
    <property type="molecule type" value="Genomic_DNA"/>
</dbReference>
<dbReference type="CDD" id="cd00593">
    <property type="entry name" value="RIBOc"/>
    <property type="match status" value="1"/>
</dbReference>
<evidence type="ECO:0000256" key="7">
    <source>
        <dbReference type="ARBA" id="ARBA00022664"/>
    </source>
</evidence>
<dbReference type="GO" id="GO:0019843">
    <property type="term" value="F:rRNA binding"/>
    <property type="evidence" value="ECO:0007669"/>
    <property type="project" value="UniProtKB-KW"/>
</dbReference>
<dbReference type="InterPro" id="IPR000999">
    <property type="entry name" value="RNase_III_dom"/>
</dbReference>
<evidence type="ECO:0000256" key="4">
    <source>
        <dbReference type="ARBA" id="ARBA00011738"/>
    </source>
</evidence>
<dbReference type="AlphaFoldDB" id="A0A8J4H4R6"/>
<dbReference type="GO" id="GO:0006397">
    <property type="term" value="P:mRNA processing"/>
    <property type="evidence" value="ECO:0007669"/>
    <property type="project" value="UniProtKB-UniRule"/>
</dbReference>
<evidence type="ECO:0000256" key="10">
    <source>
        <dbReference type="ARBA" id="ARBA00022723"/>
    </source>
</evidence>
<feature type="domain" description="DRBM" evidence="17">
    <location>
        <begin position="163"/>
        <end position="232"/>
    </location>
</feature>
<protein>
    <recommendedName>
        <fullName evidence="15">Ribonuclease 3</fullName>
        <ecNumber evidence="15">3.1.26.3</ecNumber>
    </recommendedName>
    <alternativeName>
        <fullName evidence="15">Ribonuclease III</fullName>
        <shortName evidence="15">RNase III</shortName>
    </alternativeName>
</protein>
<dbReference type="SMART" id="SM00358">
    <property type="entry name" value="DSRM"/>
    <property type="match status" value="1"/>
</dbReference>
<name>A0A8J4H4R6_9BACL</name>
<dbReference type="PROSITE" id="PS50137">
    <property type="entry name" value="DS_RBD"/>
    <property type="match status" value="1"/>
</dbReference>
<evidence type="ECO:0000256" key="6">
    <source>
        <dbReference type="ARBA" id="ARBA00022552"/>
    </source>
</evidence>
<keyword evidence="6 15" id="KW-0698">rRNA processing</keyword>
<dbReference type="GO" id="GO:0010468">
    <property type="term" value="P:regulation of gene expression"/>
    <property type="evidence" value="ECO:0007669"/>
    <property type="project" value="TreeGrafter"/>
</dbReference>
<proteinExistence type="inferred from homology"/>
<dbReference type="GO" id="GO:0003725">
    <property type="term" value="F:double-stranded RNA binding"/>
    <property type="evidence" value="ECO:0007669"/>
    <property type="project" value="TreeGrafter"/>
</dbReference>
<comment type="subcellular location">
    <subcellularLocation>
        <location evidence="2 15">Cytoplasm</location>
    </subcellularLocation>
</comment>
<evidence type="ECO:0000256" key="9">
    <source>
        <dbReference type="ARBA" id="ARBA00022722"/>
    </source>
</evidence>
<dbReference type="Gene3D" id="1.10.1520.10">
    <property type="entry name" value="Ribonuclease III domain"/>
    <property type="match status" value="1"/>
</dbReference>
<evidence type="ECO:0000256" key="11">
    <source>
        <dbReference type="ARBA" id="ARBA00022759"/>
    </source>
</evidence>
<feature type="active site" evidence="15">
    <location>
        <position position="54"/>
    </location>
</feature>
<dbReference type="FunFam" id="3.30.160.20:FF:000003">
    <property type="entry name" value="Ribonuclease 3"/>
    <property type="match status" value="1"/>
</dbReference>
<sequence>MKAKPGNMTDLQRQLGLRFANHELLRQAFTHSSYVNEQRLKSTTDNERLEFLGDAVLELTISEYLYHLYSHWSEGALTKFRASIVCEASLVQFAERLQFGKYVLLGRGEEMSGGRTRPALLADVFEAFIGALFLDSGLNQVRAFLKQHVFPHIPEASDLPVQDYKTQLQEKVQHGGGGAPEYRIVEEKGPAHDREFVAEVWLNGSQLGTGSGRSKKEAEQRAAAQALQTWQS</sequence>
<feature type="domain" description="RNase III" evidence="18">
    <location>
        <begin position="8"/>
        <end position="137"/>
    </location>
</feature>
<accession>A0A8J4H4R6</accession>
<dbReference type="GO" id="GO:0042802">
    <property type="term" value="F:identical protein binding"/>
    <property type="evidence" value="ECO:0007669"/>
    <property type="project" value="UniProtKB-ARBA"/>
</dbReference>
<evidence type="ECO:0000259" key="18">
    <source>
        <dbReference type="PROSITE" id="PS50142"/>
    </source>
</evidence>
<keyword evidence="7 15" id="KW-0507">mRNA processing</keyword>
<evidence type="ECO:0000256" key="2">
    <source>
        <dbReference type="ARBA" id="ARBA00004496"/>
    </source>
</evidence>
<dbReference type="SUPFAM" id="SSF54768">
    <property type="entry name" value="dsRNA-binding domain-like"/>
    <property type="match status" value="1"/>
</dbReference>
<keyword evidence="15" id="KW-0699">rRNA-binding</keyword>
<keyword evidence="20" id="KW-1185">Reference proteome</keyword>
<dbReference type="CDD" id="cd10845">
    <property type="entry name" value="DSRM_RNAse_III_family"/>
    <property type="match status" value="1"/>
</dbReference>
<evidence type="ECO:0000256" key="1">
    <source>
        <dbReference type="ARBA" id="ARBA00000109"/>
    </source>
</evidence>
<dbReference type="GO" id="GO:0008033">
    <property type="term" value="P:tRNA processing"/>
    <property type="evidence" value="ECO:0007669"/>
    <property type="project" value="UniProtKB-KW"/>
</dbReference>
<evidence type="ECO:0000256" key="16">
    <source>
        <dbReference type="SAM" id="MobiDB-lite"/>
    </source>
</evidence>
<dbReference type="SMART" id="SM00535">
    <property type="entry name" value="RIBOc"/>
    <property type="match status" value="1"/>
</dbReference>
<keyword evidence="13 15" id="KW-0460">Magnesium</keyword>
<evidence type="ECO:0000256" key="14">
    <source>
        <dbReference type="ARBA" id="ARBA00022884"/>
    </source>
</evidence>
<comment type="caution">
    <text evidence="19">The sequence shown here is derived from an EMBL/GenBank/DDBJ whole genome shotgun (WGS) entry which is preliminary data.</text>
</comment>